<protein>
    <submittedName>
        <fullName evidence="4">HIRAN domain protein</fullName>
    </submittedName>
</protein>
<dbReference type="EMBL" id="CP002086">
    <property type="protein sequence ID" value="ADJ28773.1"/>
    <property type="molecule type" value="Genomic_DNA"/>
</dbReference>
<gene>
    <name evidence="4" type="ordered locus">Nwat_1932</name>
</gene>
<reference evidence="4 5" key="1">
    <citation type="submission" date="2010-06" db="EMBL/GenBank/DDBJ databases">
        <title>Complete sequence of chromosome of Nitrosococcus watsoni C-113.</title>
        <authorList>
            <consortium name="US DOE Joint Genome Institute"/>
            <person name="Lucas S."/>
            <person name="Copeland A."/>
            <person name="Lapidus A."/>
            <person name="Cheng J.-F."/>
            <person name="Bruce D."/>
            <person name="Goodwin L."/>
            <person name="Pitluck S."/>
            <person name="Malfatti S.A."/>
            <person name="Chain P.S.G."/>
            <person name="Land M."/>
            <person name="Hauser L."/>
            <person name="Kyrpides N."/>
            <person name="Ivanova N."/>
            <person name="Cambell M.A."/>
            <person name="Heidelberg J.F."/>
            <person name="Klotz M.G."/>
            <person name="Woyke T."/>
        </authorList>
    </citation>
    <scope>NUCLEOTIDE SEQUENCE [LARGE SCALE GENOMIC DNA]</scope>
    <source>
        <strain evidence="4 5">C-113</strain>
    </source>
</reference>
<organism evidence="4 5">
    <name type="scientific">Nitrosococcus watsoni (strain C-113)</name>
    <dbReference type="NCBI Taxonomy" id="105559"/>
    <lineage>
        <taxon>Bacteria</taxon>
        <taxon>Pseudomonadati</taxon>
        <taxon>Pseudomonadota</taxon>
        <taxon>Gammaproteobacteria</taxon>
        <taxon>Chromatiales</taxon>
        <taxon>Chromatiaceae</taxon>
        <taxon>Nitrosococcus</taxon>
    </lineage>
</organism>
<feature type="domain" description="HIRAN" evidence="3">
    <location>
        <begin position="10"/>
        <end position="116"/>
    </location>
</feature>
<dbReference type="Gene3D" id="3.30.70.2330">
    <property type="match status" value="1"/>
</dbReference>
<keyword evidence="1" id="KW-0479">Metal-binding</keyword>
<dbReference type="Proteomes" id="UP000000393">
    <property type="component" value="Chromosome"/>
</dbReference>
<dbReference type="GO" id="GO:0016818">
    <property type="term" value="F:hydrolase activity, acting on acid anhydrides, in phosphorus-containing anhydrides"/>
    <property type="evidence" value="ECO:0007669"/>
    <property type="project" value="InterPro"/>
</dbReference>
<dbReference type="GO" id="GO:0003676">
    <property type="term" value="F:nucleic acid binding"/>
    <property type="evidence" value="ECO:0007669"/>
    <property type="project" value="InterPro"/>
</dbReference>
<dbReference type="GO" id="GO:0008270">
    <property type="term" value="F:zinc ion binding"/>
    <property type="evidence" value="ECO:0007669"/>
    <property type="project" value="InterPro"/>
</dbReference>
<dbReference type="RefSeq" id="WP_013220864.1">
    <property type="nucleotide sequence ID" value="NC_014315.1"/>
</dbReference>
<dbReference type="OrthoDB" id="5769937at2"/>
<dbReference type="Pfam" id="PF08797">
    <property type="entry name" value="HIRAN"/>
    <property type="match status" value="1"/>
</dbReference>
<dbReference type="STRING" id="105559.Nwat_1932"/>
<proteinExistence type="predicted"/>
<evidence type="ECO:0000256" key="2">
    <source>
        <dbReference type="ARBA" id="ARBA00022801"/>
    </source>
</evidence>
<dbReference type="eggNOG" id="ENOG503037N">
    <property type="taxonomic scope" value="Bacteria"/>
</dbReference>
<evidence type="ECO:0000313" key="5">
    <source>
        <dbReference type="Proteomes" id="UP000000393"/>
    </source>
</evidence>
<dbReference type="SMART" id="SM00910">
    <property type="entry name" value="HIRAN"/>
    <property type="match status" value="1"/>
</dbReference>
<name>D8K796_NITWC</name>
<dbReference type="AlphaFoldDB" id="D8K796"/>
<evidence type="ECO:0000259" key="3">
    <source>
        <dbReference type="SMART" id="SM00910"/>
    </source>
</evidence>
<evidence type="ECO:0000313" key="4">
    <source>
        <dbReference type="EMBL" id="ADJ28773.1"/>
    </source>
</evidence>
<keyword evidence="2" id="KW-0378">Hydrolase</keyword>
<dbReference type="InterPro" id="IPR014905">
    <property type="entry name" value="HIRAN"/>
</dbReference>
<evidence type="ECO:0000256" key="1">
    <source>
        <dbReference type="ARBA" id="ARBA00022723"/>
    </source>
</evidence>
<dbReference type="KEGG" id="nwa:Nwat_1932"/>
<accession>D8K796</accession>
<keyword evidence="5" id="KW-1185">Reference proteome</keyword>
<dbReference type="HOGENOM" id="CLU_1213780_0_0_6"/>
<sequence length="228" mass="25638">MSSTFTVRLRGSPYANSDGIQRQDLVVKCRRGDRLSLVAEPDNPHDRHAVAVFNGTRQQLGYLPSDARDASSILRGEPIEAKVLKRIGGTKWWHRLLGQKRNYGLLITLIKSEIDWAAHSANRELAEKVDAKVKAALEKEKSNGQIESVVEAYREAMICVIDINKKNRTAAAHRYKHAPINRLTLLLVKLKRPAEAKEEYEAWKSVVDPIGLTKADNEALKRRIAKLG</sequence>